<keyword evidence="3" id="KW-0805">Transcription regulation</keyword>
<dbReference type="InterPro" id="IPR021487">
    <property type="entry name" value="DUF3140"/>
</dbReference>
<evidence type="ECO:0000256" key="4">
    <source>
        <dbReference type="ARBA" id="ARBA00023163"/>
    </source>
</evidence>
<feature type="region of interest" description="Disordered" evidence="6">
    <location>
        <begin position="141"/>
        <end position="168"/>
    </location>
</feature>
<comment type="subcellular location">
    <subcellularLocation>
        <location evidence="1">Nucleus</location>
    </subcellularLocation>
</comment>
<name>A0A1X6MNI5_9APHY</name>
<dbReference type="AlphaFoldDB" id="A0A1X6MNI5"/>
<protein>
    <recommendedName>
        <fullName evidence="9">Mediator of RNA polymerase II transcription subunit 22</fullName>
    </recommendedName>
</protein>
<dbReference type="STRING" id="670580.A0A1X6MNI5"/>
<dbReference type="PANTHER" id="PTHR40630:SF1">
    <property type="entry name" value="DNA-BINDING PROTEIN"/>
    <property type="match status" value="1"/>
</dbReference>
<dbReference type="Pfam" id="PF06179">
    <property type="entry name" value="Med22"/>
    <property type="match status" value="1"/>
</dbReference>
<sequence>MVDIPQTDVSRPAALPTAKLLQRSAVPSIDQNSSEYLDSIEEEWNKKVDVEIDTLVDGMVDLVGLASIGEKDKFKIAQEAYQAECRAESMATQIRAAHSLLSVIHSMKLLLLLSDESQIANRRDAEMRVVQSDKENLQKQVASMLDDLLHPRKPGSEGDTSQPLMDTS</sequence>
<feature type="compositionally biased region" description="Basic and acidic residues" evidence="6">
    <location>
        <begin position="147"/>
        <end position="156"/>
    </location>
</feature>
<dbReference type="RefSeq" id="XP_024334590.1">
    <property type="nucleotide sequence ID" value="XM_024479889.1"/>
</dbReference>
<dbReference type="GeneID" id="36324839"/>
<evidence type="ECO:0008006" key="9">
    <source>
        <dbReference type="Google" id="ProtNLM"/>
    </source>
</evidence>
<dbReference type="InterPro" id="IPR009332">
    <property type="entry name" value="Med22"/>
</dbReference>
<dbReference type="GO" id="GO:0003712">
    <property type="term" value="F:transcription coregulator activity"/>
    <property type="evidence" value="ECO:0007669"/>
    <property type="project" value="InterPro"/>
</dbReference>
<accession>A0A1X6MNI5</accession>
<reference evidence="7 8" key="1">
    <citation type="submission" date="2017-04" db="EMBL/GenBank/DDBJ databases">
        <title>Genome Sequence of the Model Brown-Rot Fungus Postia placenta SB12.</title>
        <authorList>
            <consortium name="DOE Joint Genome Institute"/>
            <person name="Gaskell J."/>
            <person name="Kersten P."/>
            <person name="Larrondo L.F."/>
            <person name="Canessa P."/>
            <person name="Martinez D."/>
            <person name="Hibbett D."/>
            <person name="Schmoll M."/>
            <person name="Kubicek C.P."/>
            <person name="Martinez A.T."/>
            <person name="Yadav J."/>
            <person name="Master E."/>
            <person name="Magnuson J.K."/>
            <person name="James T."/>
            <person name="Yaver D."/>
            <person name="Berka R."/>
            <person name="Labutti K."/>
            <person name="Lipzen A."/>
            <person name="Aerts A."/>
            <person name="Barry K."/>
            <person name="Henrissat B."/>
            <person name="Blanchette R."/>
            <person name="Grigoriev I."/>
            <person name="Cullen D."/>
        </authorList>
    </citation>
    <scope>NUCLEOTIDE SEQUENCE [LARGE SCALE GENOMIC DNA]</scope>
    <source>
        <strain evidence="7 8">MAD-698-R-SB12</strain>
    </source>
</reference>
<evidence type="ECO:0000313" key="8">
    <source>
        <dbReference type="Proteomes" id="UP000194127"/>
    </source>
</evidence>
<dbReference type="EMBL" id="KZ110607">
    <property type="protein sequence ID" value="OSX57796.1"/>
    <property type="molecule type" value="Genomic_DNA"/>
</dbReference>
<dbReference type="Proteomes" id="UP000194127">
    <property type="component" value="Unassembled WGS sequence"/>
</dbReference>
<keyword evidence="4" id="KW-0804">Transcription</keyword>
<organism evidence="7 8">
    <name type="scientific">Postia placenta MAD-698-R-SB12</name>
    <dbReference type="NCBI Taxonomy" id="670580"/>
    <lineage>
        <taxon>Eukaryota</taxon>
        <taxon>Fungi</taxon>
        <taxon>Dikarya</taxon>
        <taxon>Basidiomycota</taxon>
        <taxon>Agaricomycotina</taxon>
        <taxon>Agaricomycetes</taxon>
        <taxon>Polyporales</taxon>
        <taxon>Adustoporiaceae</taxon>
        <taxon>Rhodonia</taxon>
    </lineage>
</organism>
<dbReference type="GO" id="GO:0016592">
    <property type="term" value="C:mediator complex"/>
    <property type="evidence" value="ECO:0007669"/>
    <property type="project" value="InterPro"/>
</dbReference>
<keyword evidence="8" id="KW-1185">Reference proteome</keyword>
<feature type="compositionally biased region" description="Polar residues" evidence="6">
    <location>
        <begin position="158"/>
        <end position="168"/>
    </location>
</feature>
<proteinExistence type="inferred from homology"/>
<comment type="similarity">
    <text evidence="2">Belongs to the Mediator complex subunit 22 family.</text>
</comment>
<evidence type="ECO:0000256" key="1">
    <source>
        <dbReference type="ARBA" id="ARBA00004123"/>
    </source>
</evidence>
<dbReference type="GO" id="GO:0006357">
    <property type="term" value="P:regulation of transcription by RNA polymerase II"/>
    <property type="evidence" value="ECO:0007669"/>
    <property type="project" value="InterPro"/>
</dbReference>
<gene>
    <name evidence="7" type="ORF">POSPLADRAFT_1049989</name>
</gene>
<evidence type="ECO:0000256" key="3">
    <source>
        <dbReference type="ARBA" id="ARBA00023015"/>
    </source>
</evidence>
<evidence type="ECO:0000256" key="2">
    <source>
        <dbReference type="ARBA" id="ARBA00005942"/>
    </source>
</evidence>
<keyword evidence="5" id="KW-0539">Nucleus</keyword>
<evidence type="ECO:0000256" key="5">
    <source>
        <dbReference type="ARBA" id="ARBA00023242"/>
    </source>
</evidence>
<evidence type="ECO:0000256" key="6">
    <source>
        <dbReference type="SAM" id="MobiDB-lite"/>
    </source>
</evidence>
<evidence type="ECO:0000313" key="7">
    <source>
        <dbReference type="EMBL" id="OSX57796.1"/>
    </source>
</evidence>
<dbReference type="PANTHER" id="PTHR40630">
    <property type="entry name" value="POSSIBLE DNA-BINDING PROTEIN"/>
    <property type="match status" value="1"/>
</dbReference>
<dbReference type="OrthoDB" id="203279at2759"/>